<feature type="transmembrane region" description="Helical" evidence="1">
    <location>
        <begin position="138"/>
        <end position="159"/>
    </location>
</feature>
<accession>A0ABU8DWY0</accession>
<feature type="transmembrane region" description="Helical" evidence="1">
    <location>
        <begin position="104"/>
        <end position="126"/>
    </location>
</feature>
<proteinExistence type="predicted"/>
<evidence type="ECO:0000313" key="3">
    <source>
        <dbReference type="Proteomes" id="UP001361570"/>
    </source>
</evidence>
<name>A0ABU8DWY0_9ACTN</name>
<dbReference type="Proteomes" id="UP001361570">
    <property type="component" value="Unassembled WGS sequence"/>
</dbReference>
<dbReference type="Pfam" id="PF07690">
    <property type="entry name" value="MFS_1"/>
    <property type="match status" value="1"/>
</dbReference>
<feature type="transmembrane region" description="Helical" evidence="1">
    <location>
        <begin position="280"/>
        <end position="298"/>
    </location>
</feature>
<keyword evidence="1" id="KW-0472">Membrane</keyword>
<dbReference type="PANTHER" id="PTHR23523">
    <property type="match status" value="1"/>
</dbReference>
<comment type="caution">
    <text evidence="2">The sequence shown here is derived from an EMBL/GenBank/DDBJ whole genome shotgun (WGS) entry which is preliminary data.</text>
</comment>
<feature type="transmembrane region" description="Helical" evidence="1">
    <location>
        <begin position="48"/>
        <end position="74"/>
    </location>
</feature>
<keyword evidence="1" id="KW-1133">Transmembrane helix</keyword>
<feature type="transmembrane region" description="Helical" evidence="1">
    <location>
        <begin position="304"/>
        <end position="328"/>
    </location>
</feature>
<dbReference type="RefSeq" id="WP_336405447.1">
    <property type="nucleotide sequence ID" value="NZ_JBAPLU010000019.1"/>
</dbReference>
<dbReference type="InterPro" id="IPR036259">
    <property type="entry name" value="MFS_trans_sf"/>
</dbReference>
<protein>
    <submittedName>
        <fullName evidence="2">MFS transporter</fullName>
    </submittedName>
</protein>
<dbReference type="InterPro" id="IPR011701">
    <property type="entry name" value="MFS"/>
</dbReference>
<feature type="transmembrane region" description="Helical" evidence="1">
    <location>
        <begin position="340"/>
        <end position="362"/>
    </location>
</feature>
<dbReference type="Gene3D" id="1.20.1250.20">
    <property type="entry name" value="MFS general substrate transporter like domains"/>
    <property type="match status" value="2"/>
</dbReference>
<dbReference type="SUPFAM" id="SSF103473">
    <property type="entry name" value="MFS general substrate transporter"/>
    <property type="match status" value="1"/>
</dbReference>
<reference evidence="2 3" key="1">
    <citation type="submission" date="2024-03" db="EMBL/GenBank/DDBJ databases">
        <title>Draft genome sequence of Klenkia sp. LSe6-5.</title>
        <authorList>
            <person name="Duangmal K."/>
            <person name="Chantavorakit T."/>
        </authorList>
    </citation>
    <scope>NUCLEOTIDE SEQUENCE [LARGE SCALE GENOMIC DNA]</scope>
    <source>
        <strain evidence="2 3">LSe6-5</strain>
    </source>
</reference>
<feature type="transmembrane region" description="Helical" evidence="1">
    <location>
        <begin position="368"/>
        <end position="391"/>
    </location>
</feature>
<feature type="transmembrane region" description="Helical" evidence="1">
    <location>
        <begin position="81"/>
        <end position="98"/>
    </location>
</feature>
<keyword evidence="1" id="KW-0812">Transmembrane</keyword>
<feature type="transmembrane region" description="Helical" evidence="1">
    <location>
        <begin position="256"/>
        <end position="273"/>
    </location>
</feature>
<gene>
    <name evidence="2" type="ORF">TEK04_16515</name>
</gene>
<sequence length="402" mass="40871">MTTGVRARATVPGLLLAGVLLVALNLRGPLVAVAPVTSEVRSDLAVGAGTVGLLTSIPVLLFGLAAPLASWVIARAGTHRAVLLAMLGVLAGTVLRSVGDVRTAVAGTVVLGLAITVGNVVVPVVIGRDFPGATNVVTAAYTSALNVGATLTTTLTAPLADLVGWRWALASWALLVGLACLVWTAGLRRQAARGEYTPPPPLPGAARAVWRQPAVWGLTLAFAAQAFSYYGVTAWLPTLLADEQGLSRSTAGVSSALFQVFAVAGAFAVPALVRWWGRPAAVLLAVTAAWAFLPVGLLTAPGLWAVWCSVAGVAQGGGITVVFIAIVVRSRDLVENRRTSAMVQGGGYAVAATGPLVVGSVHDLTGGWTVPMVLVLGAIVVMAVAGGLSAGGRQQEEERARG</sequence>
<dbReference type="PANTHER" id="PTHR23523:SF2">
    <property type="entry name" value="2-NITROIMIDAZOLE TRANSPORTER"/>
    <property type="match status" value="1"/>
</dbReference>
<dbReference type="EMBL" id="JBAPLU010000019">
    <property type="protein sequence ID" value="MEI4273326.1"/>
    <property type="molecule type" value="Genomic_DNA"/>
</dbReference>
<feature type="transmembrane region" description="Helical" evidence="1">
    <location>
        <begin position="215"/>
        <end position="236"/>
    </location>
</feature>
<keyword evidence="3" id="KW-1185">Reference proteome</keyword>
<evidence type="ECO:0000313" key="2">
    <source>
        <dbReference type="EMBL" id="MEI4273326.1"/>
    </source>
</evidence>
<feature type="transmembrane region" description="Helical" evidence="1">
    <location>
        <begin position="165"/>
        <end position="185"/>
    </location>
</feature>
<dbReference type="InterPro" id="IPR052524">
    <property type="entry name" value="MFS_Cyanate_Porter"/>
</dbReference>
<organism evidence="2 3">
    <name type="scientific">Klenkia sesuvii</name>
    <dbReference type="NCBI Taxonomy" id="3103137"/>
    <lineage>
        <taxon>Bacteria</taxon>
        <taxon>Bacillati</taxon>
        <taxon>Actinomycetota</taxon>
        <taxon>Actinomycetes</taxon>
        <taxon>Geodermatophilales</taxon>
        <taxon>Geodermatophilaceae</taxon>
        <taxon>Klenkia</taxon>
    </lineage>
</organism>
<evidence type="ECO:0000256" key="1">
    <source>
        <dbReference type="SAM" id="Phobius"/>
    </source>
</evidence>